<evidence type="ECO:0000313" key="3">
    <source>
        <dbReference type="EMBL" id="SEU21192.1"/>
    </source>
</evidence>
<dbReference type="PANTHER" id="PTHR30547">
    <property type="entry name" value="UNCHARACTERIZED PROTEIN YHCG-RELATED"/>
    <property type="match status" value="1"/>
</dbReference>
<keyword evidence="3" id="KW-0378">Hydrolase</keyword>
<dbReference type="GO" id="GO:0004519">
    <property type="term" value="F:endonuclease activity"/>
    <property type="evidence" value="ECO:0007669"/>
    <property type="project" value="UniProtKB-KW"/>
</dbReference>
<dbReference type="STRING" id="460384.SAMN05216313_1597"/>
<dbReference type="InterPro" id="IPR053148">
    <property type="entry name" value="PD-DEXK-like_domain"/>
</dbReference>
<dbReference type="InterPro" id="IPR041527">
    <property type="entry name" value="YhcG_N"/>
</dbReference>
<evidence type="ECO:0000259" key="2">
    <source>
        <dbReference type="Pfam" id="PF17761"/>
    </source>
</evidence>
<dbReference type="Proteomes" id="UP000198508">
    <property type="component" value="Unassembled WGS sequence"/>
</dbReference>
<dbReference type="Pfam" id="PF06250">
    <property type="entry name" value="YhcG_C"/>
    <property type="match status" value="1"/>
</dbReference>
<dbReference type="AlphaFoldDB" id="A0A1I0KA90"/>
<evidence type="ECO:0000313" key="4">
    <source>
        <dbReference type="Proteomes" id="UP000198508"/>
    </source>
</evidence>
<evidence type="ECO:0000259" key="1">
    <source>
        <dbReference type="Pfam" id="PF06250"/>
    </source>
</evidence>
<accession>A0A1I0KA90</accession>
<dbReference type="PANTHER" id="PTHR30547:SF0">
    <property type="entry name" value="BLR8175 PROTEIN"/>
    <property type="match status" value="1"/>
</dbReference>
<dbReference type="EMBL" id="FOIM01000059">
    <property type="protein sequence ID" value="SEU21192.1"/>
    <property type="molecule type" value="Genomic_DNA"/>
</dbReference>
<dbReference type="InterPro" id="IPR011856">
    <property type="entry name" value="tRNA_endonuc-like_dom_sf"/>
</dbReference>
<organism evidence="3 4">
    <name type="scientific">Enterocloster lavalensis</name>
    <dbReference type="NCBI Taxonomy" id="460384"/>
    <lineage>
        <taxon>Bacteria</taxon>
        <taxon>Bacillati</taxon>
        <taxon>Bacillota</taxon>
        <taxon>Clostridia</taxon>
        <taxon>Lachnospirales</taxon>
        <taxon>Lachnospiraceae</taxon>
        <taxon>Enterocloster</taxon>
    </lineage>
</organism>
<dbReference type="InterPro" id="IPR009362">
    <property type="entry name" value="YhcG_C"/>
</dbReference>
<feature type="domain" description="YhcG N-terminal" evidence="2">
    <location>
        <begin position="35"/>
        <end position="171"/>
    </location>
</feature>
<dbReference type="Pfam" id="PF17761">
    <property type="entry name" value="DUF1016_N"/>
    <property type="match status" value="1"/>
</dbReference>
<feature type="domain" description="YhcG PDDEXK nuclease" evidence="1">
    <location>
        <begin position="193"/>
        <end position="348"/>
    </location>
</feature>
<reference evidence="4" key="1">
    <citation type="submission" date="2016-10" db="EMBL/GenBank/DDBJ databases">
        <authorList>
            <person name="Varghese N."/>
            <person name="Submissions S."/>
        </authorList>
    </citation>
    <scope>NUCLEOTIDE SEQUENCE [LARGE SCALE GENOMIC DNA]</scope>
    <source>
        <strain evidence="4">NLAE-zl-G277</strain>
    </source>
</reference>
<keyword evidence="3" id="KW-0540">Nuclease</keyword>
<sequence>MDNRNHMGKNKNGVLFPVAPNLSEMSEAYLKFIEEVKSEIQKQRISVVLNANSSMICLYWNIGRAILKKQEEEGWGAKIIDRMAKDLKDAFPEMSGFSPRNIKYMRKFAESWPDFEIVQRVVAQIPWRTNISLMDKLKDEESRIWYAYKVIENGWSKTILDMQIETRLMERSGRSVNNFPAALPPADSDMVNQVFKDPYLFDFLGTDMPRREIEIERQLTEHIQSFLLELGQGFAFVGRQVHLEVGGDDFYLDLLFYHLKLRCFVVVELKACDFEPGFISQLNMYQNVVNDILRHPDDKPTIGLLLVKGKNETVVEYSLAGYQNPIGVAEWKNQMAKALPEELRSSLPSIEDIEKELE</sequence>
<dbReference type="Gene3D" id="3.40.1350.10">
    <property type="match status" value="1"/>
</dbReference>
<gene>
    <name evidence="3" type="ORF">SAMN05216313_1597</name>
</gene>
<name>A0A1I0KA90_9FIRM</name>
<protein>
    <submittedName>
        <fullName evidence="3">Predicted nuclease of restriction endonuclease-like (RecB) superfamily, DUF1016 family</fullName>
    </submittedName>
</protein>
<proteinExistence type="predicted"/>
<keyword evidence="3" id="KW-0255">Endonuclease</keyword>
<keyword evidence="4" id="KW-1185">Reference proteome</keyword>
<dbReference type="GO" id="GO:0003676">
    <property type="term" value="F:nucleic acid binding"/>
    <property type="evidence" value="ECO:0007669"/>
    <property type="project" value="InterPro"/>
</dbReference>